<evidence type="ECO:0000256" key="9">
    <source>
        <dbReference type="ARBA" id="ARBA00023065"/>
    </source>
</evidence>
<protein>
    <recommendedName>
        <fullName evidence="12">Innexin</fullName>
    </recommendedName>
</protein>
<keyword evidence="11 12" id="KW-0407">Ion channel</keyword>
<evidence type="ECO:0000313" key="13">
    <source>
        <dbReference type="EnsemblMetazoa" id="XP_022644398"/>
    </source>
</evidence>
<keyword evidence="7" id="KW-0965">Cell junction</keyword>
<keyword evidence="5 12" id="KW-0812">Transmembrane</keyword>
<sequence>MLDVIRSVKSLLKVSRVHIDNDVFRLHYTATCVILLAFCIVVTTKQYVGDPIDCVRSAEVPQSVINTYCWIHATYSVKSLMHSGHHKEVVYPGVGSRSLSADSSPSDHKYHKYYQWVCFMLFFQATLFYIPRWLWKLWEGGKIQTLMMDLDVGMCGETERKHKKKLLVDYLVNSLRQHDWYVAKYFTCEFMAFANVVGQIFLMDKFFDGEFLTYGLEVIRFMDQGDEERIDPMVRIFPRVAKCQFYKFGHSGTIETHDAICILPLNIVNEKIYIFLWFWFIILSILTGFVVLQRVILTACPPVRVYLLNMRFRLVHYDHFHTVVRRGSLGDWFLIYMLGQNLDSMIFREVIADMAKRMTAEPKDSSSAA</sequence>
<evidence type="ECO:0000256" key="12">
    <source>
        <dbReference type="RuleBase" id="RU010713"/>
    </source>
</evidence>
<organism evidence="13 14">
    <name type="scientific">Varroa destructor</name>
    <name type="common">Honeybee mite</name>
    <dbReference type="NCBI Taxonomy" id="109461"/>
    <lineage>
        <taxon>Eukaryota</taxon>
        <taxon>Metazoa</taxon>
        <taxon>Ecdysozoa</taxon>
        <taxon>Arthropoda</taxon>
        <taxon>Chelicerata</taxon>
        <taxon>Arachnida</taxon>
        <taxon>Acari</taxon>
        <taxon>Parasitiformes</taxon>
        <taxon>Mesostigmata</taxon>
        <taxon>Gamasina</taxon>
        <taxon>Dermanyssoidea</taxon>
        <taxon>Varroidae</taxon>
        <taxon>Varroa</taxon>
    </lineage>
</organism>
<comment type="caution">
    <text evidence="12">Lacks conserved residue(s) required for the propagation of feature annotation.</text>
</comment>
<dbReference type="PANTHER" id="PTHR11893">
    <property type="entry name" value="INNEXIN"/>
    <property type="match status" value="1"/>
</dbReference>
<keyword evidence="4" id="KW-1003">Cell membrane</keyword>
<evidence type="ECO:0000256" key="4">
    <source>
        <dbReference type="ARBA" id="ARBA00022475"/>
    </source>
</evidence>
<keyword evidence="9 12" id="KW-0406">Ion transport</keyword>
<keyword evidence="14" id="KW-1185">Reference proteome</keyword>
<dbReference type="AlphaFoldDB" id="A0A7M7J0N0"/>
<dbReference type="GO" id="GO:0005886">
    <property type="term" value="C:plasma membrane"/>
    <property type="evidence" value="ECO:0007669"/>
    <property type="project" value="UniProtKB-SubCell"/>
</dbReference>
<evidence type="ECO:0000256" key="2">
    <source>
        <dbReference type="ARBA" id="ARBA00004651"/>
    </source>
</evidence>
<dbReference type="GO" id="GO:0005243">
    <property type="term" value="F:gap junction channel activity"/>
    <property type="evidence" value="ECO:0007669"/>
    <property type="project" value="TreeGrafter"/>
</dbReference>
<gene>
    <name evidence="12" type="primary">inx</name>
</gene>
<evidence type="ECO:0000256" key="10">
    <source>
        <dbReference type="ARBA" id="ARBA00023136"/>
    </source>
</evidence>
<reference evidence="13" key="1">
    <citation type="submission" date="2021-01" db="UniProtKB">
        <authorList>
            <consortium name="EnsemblMetazoa"/>
        </authorList>
    </citation>
    <scope>IDENTIFICATION</scope>
</reference>
<keyword evidence="8 12" id="KW-1133">Transmembrane helix</keyword>
<evidence type="ECO:0000256" key="11">
    <source>
        <dbReference type="ARBA" id="ARBA00023303"/>
    </source>
</evidence>
<evidence type="ECO:0000256" key="1">
    <source>
        <dbReference type="ARBA" id="ARBA00004610"/>
    </source>
</evidence>
<dbReference type="EnsemblMetazoa" id="XM_022788663">
    <property type="protein sequence ID" value="XP_022644398"/>
    <property type="gene ID" value="LOC111243312"/>
</dbReference>
<dbReference type="FunCoup" id="A0A7M7J0N0">
    <property type="interactions" value="38"/>
</dbReference>
<name>A0A7M7J0N0_VARDE</name>
<dbReference type="InParanoid" id="A0A7M7J0N0"/>
<comment type="similarity">
    <text evidence="12">Belongs to the pannexin family.</text>
</comment>
<keyword evidence="3 12" id="KW-0813">Transport</keyword>
<evidence type="ECO:0000256" key="3">
    <source>
        <dbReference type="ARBA" id="ARBA00022448"/>
    </source>
</evidence>
<dbReference type="OrthoDB" id="5867527at2759"/>
<dbReference type="PRINTS" id="PR01262">
    <property type="entry name" value="INNEXIN"/>
</dbReference>
<accession>A0A7M7J0N0</accession>
<evidence type="ECO:0000256" key="7">
    <source>
        <dbReference type="ARBA" id="ARBA00022949"/>
    </source>
</evidence>
<dbReference type="GO" id="GO:0034220">
    <property type="term" value="P:monoatomic ion transmembrane transport"/>
    <property type="evidence" value="ECO:0007669"/>
    <property type="project" value="UniProtKB-KW"/>
</dbReference>
<dbReference type="PROSITE" id="PS51013">
    <property type="entry name" value="PANNEXIN"/>
    <property type="match status" value="1"/>
</dbReference>
<keyword evidence="6" id="KW-0303">Gap junction</keyword>
<feature type="transmembrane region" description="Helical" evidence="12">
    <location>
        <begin position="272"/>
        <end position="292"/>
    </location>
</feature>
<dbReference type="Pfam" id="PF00876">
    <property type="entry name" value="Innexin"/>
    <property type="match status" value="1"/>
</dbReference>
<dbReference type="InterPro" id="IPR000990">
    <property type="entry name" value="Innexin"/>
</dbReference>
<dbReference type="GO" id="GO:0005921">
    <property type="term" value="C:gap junction"/>
    <property type="evidence" value="ECO:0007669"/>
    <property type="project" value="UniProtKB-SubCell"/>
</dbReference>
<evidence type="ECO:0000313" key="14">
    <source>
        <dbReference type="Proteomes" id="UP000594260"/>
    </source>
</evidence>
<feature type="transmembrane region" description="Helical" evidence="12">
    <location>
        <begin position="23"/>
        <end position="43"/>
    </location>
</feature>
<keyword evidence="10 12" id="KW-0472">Membrane</keyword>
<evidence type="ECO:0000256" key="5">
    <source>
        <dbReference type="ARBA" id="ARBA00022692"/>
    </source>
</evidence>
<evidence type="ECO:0000256" key="6">
    <source>
        <dbReference type="ARBA" id="ARBA00022868"/>
    </source>
</evidence>
<evidence type="ECO:0000256" key="8">
    <source>
        <dbReference type="ARBA" id="ARBA00022989"/>
    </source>
</evidence>
<dbReference type="OMA" id="CQFFKFG"/>
<feature type="transmembrane region" description="Helical" evidence="12">
    <location>
        <begin position="113"/>
        <end position="135"/>
    </location>
</feature>
<dbReference type="Proteomes" id="UP000594260">
    <property type="component" value="Unplaced"/>
</dbReference>
<comment type="function">
    <text evidence="12">Structural component of the gap junctions.</text>
</comment>
<proteinExistence type="inferred from homology"/>
<dbReference type="PANTHER" id="PTHR11893:SF40">
    <property type="entry name" value="INNEXIN SHAKING-B"/>
    <property type="match status" value="1"/>
</dbReference>
<comment type="subcellular location">
    <subcellularLocation>
        <location evidence="1">Cell junction</location>
        <location evidence="1">Gap junction</location>
    </subcellularLocation>
    <subcellularLocation>
        <location evidence="2 12">Cell membrane</location>
        <topology evidence="2 12">Multi-pass membrane protein</topology>
    </subcellularLocation>
</comment>